<keyword evidence="2" id="KW-1185">Reference proteome</keyword>
<accession>A0A1G8NX39</accession>
<evidence type="ECO:0000313" key="1">
    <source>
        <dbReference type="EMBL" id="SDI84763.1"/>
    </source>
</evidence>
<dbReference type="Proteomes" id="UP000199527">
    <property type="component" value="Unassembled WGS sequence"/>
</dbReference>
<proteinExistence type="predicted"/>
<evidence type="ECO:0008006" key="3">
    <source>
        <dbReference type="Google" id="ProtNLM"/>
    </source>
</evidence>
<name>A0A1G8NX39_9GAMM</name>
<dbReference type="EMBL" id="FNEM01000003">
    <property type="protein sequence ID" value="SDI84763.1"/>
    <property type="molecule type" value="Genomic_DNA"/>
</dbReference>
<dbReference type="RefSeq" id="WP_090363310.1">
    <property type="nucleotide sequence ID" value="NZ_FNEM01000003.1"/>
</dbReference>
<gene>
    <name evidence="1" type="ORF">SAMN04488540_103262</name>
</gene>
<dbReference type="AlphaFoldDB" id="A0A1G8NX39"/>
<reference evidence="2" key="1">
    <citation type="submission" date="2016-10" db="EMBL/GenBank/DDBJ databases">
        <authorList>
            <person name="Varghese N."/>
            <person name="Submissions S."/>
        </authorList>
    </citation>
    <scope>NUCLEOTIDE SEQUENCE [LARGE SCALE GENOMIC DNA]</scope>
    <source>
        <strain evidence="2">DSM 23317</strain>
    </source>
</reference>
<dbReference type="OrthoDB" id="5764251at2"/>
<evidence type="ECO:0000313" key="2">
    <source>
        <dbReference type="Proteomes" id="UP000199527"/>
    </source>
</evidence>
<sequence>MTNEQQSFFSVPCDFLLLADPLQPSQRLMDKDALLAMMPKAFRLMAQVNDVEQRCLPLMNSLAQHAAELAEYLSLQNKKIDLVLQMQLAQSSDARYRCDGVRFGGSGLVVRHASAIEIGSIVETRVLLLEQSVAIYAIAEVTDCQVDDDQFLWTLDFTSIMDADQEQLVHASLQVEQRQLRARAQARRQSDAS</sequence>
<protein>
    <recommendedName>
        <fullName evidence="3">PilZ domain-containing protein</fullName>
    </recommendedName>
</protein>
<organism evidence="1 2">
    <name type="scientific">Ferrimonas sediminum</name>
    <dbReference type="NCBI Taxonomy" id="718193"/>
    <lineage>
        <taxon>Bacteria</taxon>
        <taxon>Pseudomonadati</taxon>
        <taxon>Pseudomonadota</taxon>
        <taxon>Gammaproteobacteria</taxon>
        <taxon>Alteromonadales</taxon>
        <taxon>Ferrimonadaceae</taxon>
        <taxon>Ferrimonas</taxon>
    </lineage>
</organism>